<evidence type="ECO:0000256" key="1">
    <source>
        <dbReference type="ARBA" id="ARBA00004442"/>
    </source>
</evidence>
<evidence type="ECO:0000313" key="10">
    <source>
        <dbReference type="Proteomes" id="UP000294848"/>
    </source>
</evidence>
<evidence type="ECO:0000256" key="5">
    <source>
        <dbReference type="ARBA" id="ARBA00023237"/>
    </source>
</evidence>
<feature type="domain" description="RagB/SusD" evidence="7">
    <location>
        <begin position="294"/>
        <end position="598"/>
    </location>
</feature>
<reference evidence="9 10" key="1">
    <citation type="submission" date="2019-03" db="EMBL/GenBank/DDBJ databases">
        <title>Freshwater and sediment microbial communities from various areas in North America, analyzing microbe dynamics in response to fracking.</title>
        <authorList>
            <person name="Lamendella R."/>
        </authorList>
    </citation>
    <scope>NUCLEOTIDE SEQUENCE [LARGE SCALE GENOMIC DNA]</scope>
    <source>
        <strain evidence="9 10">114D</strain>
    </source>
</reference>
<proteinExistence type="inferred from homology"/>
<dbReference type="GO" id="GO:0009279">
    <property type="term" value="C:cell outer membrane"/>
    <property type="evidence" value="ECO:0007669"/>
    <property type="project" value="UniProtKB-SubCell"/>
</dbReference>
<evidence type="ECO:0000259" key="8">
    <source>
        <dbReference type="Pfam" id="PF14322"/>
    </source>
</evidence>
<comment type="subcellular location">
    <subcellularLocation>
        <location evidence="1">Cell outer membrane</location>
    </subcellularLocation>
</comment>
<name>A0A4R6GYR8_9BACT</name>
<evidence type="ECO:0000256" key="3">
    <source>
        <dbReference type="ARBA" id="ARBA00022729"/>
    </source>
</evidence>
<gene>
    <name evidence="9" type="ORF">DET52_106227</name>
</gene>
<dbReference type="InterPro" id="IPR012944">
    <property type="entry name" value="SusD_RagB_dom"/>
</dbReference>
<dbReference type="InterPro" id="IPR033985">
    <property type="entry name" value="SusD-like_N"/>
</dbReference>
<protein>
    <submittedName>
        <fullName evidence="9">Putative outer membrane starch-binding protein</fullName>
    </submittedName>
</protein>
<dbReference type="SUPFAM" id="SSF48452">
    <property type="entry name" value="TPR-like"/>
    <property type="match status" value="1"/>
</dbReference>
<dbReference type="Pfam" id="PF14322">
    <property type="entry name" value="SusD-like_3"/>
    <property type="match status" value="1"/>
</dbReference>
<dbReference type="AlphaFoldDB" id="A0A4R6GYR8"/>
<evidence type="ECO:0000256" key="2">
    <source>
        <dbReference type="ARBA" id="ARBA00006275"/>
    </source>
</evidence>
<dbReference type="Gene3D" id="1.25.40.390">
    <property type="match status" value="1"/>
</dbReference>
<feature type="domain" description="SusD-like N-terminal" evidence="8">
    <location>
        <begin position="92"/>
        <end position="221"/>
    </location>
</feature>
<organism evidence="9 10">
    <name type="scientific">Sunxiuqinia elliptica</name>
    <dbReference type="NCBI Taxonomy" id="655355"/>
    <lineage>
        <taxon>Bacteria</taxon>
        <taxon>Pseudomonadati</taxon>
        <taxon>Bacteroidota</taxon>
        <taxon>Bacteroidia</taxon>
        <taxon>Marinilabiliales</taxon>
        <taxon>Prolixibacteraceae</taxon>
        <taxon>Sunxiuqinia</taxon>
    </lineage>
</organism>
<dbReference type="RefSeq" id="WP_133465550.1">
    <property type="nucleotide sequence ID" value="NZ_SNWI01000006.1"/>
</dbReference>
<evidence type="ECO:0000259" key="7">
    <source>
        <dbReference type="Pfam" id="PF07980"/>
    </source>
</evidence>
<keyword evidence="4" id="KW-0472">Membrane</keyword>
<dbReference type="OrthoDB" id="1096885at2"/>
<sequence length="599" mass="69094">MRKYITNYLFLFSLSLLFFACSEDLLDKTPLDSYSDPLVWENPDLASRYLNAIIDEVPNGWNKRGHHYATGPFAREHTYLKGGTLLEYDMGVISPDAQGLDRGHLNWWKFSYIQRLNYFIENVDKLPDADSAKRLRGEALFLRALYYSEICRSYGGVPLFDKANQLGDQFSGIERATFEETIDFIAKDCDEAAQLLGYKDQSVLGRPTKEAALALKSRMLLFAASDLTADGQAPHEFVGYSAPDRTALWTAARDAAKAVIDLGTCELSDFGAPNQQEVAQKYFEFFKAYTLEDKEVIWGRMFRSDIGFGLWTNRWCGPNGLNCWGNNAPYGNMADEFEMSDGSKLFDHFSLNENKEYVNTSTTFNSKNIYTNREPRFYASLLYDSAQWQQRPFDLQAIDPSGIYDRRTRITIENGVEVEKRFGLDTRQGPVSPQNAPYTGYLIKKMMDDEIKGVTERNKNIVIWIRYAEILLNYAEASLELGETEVAETYINMVRNRAGLPNLSGDIKTALRHERRIEFCFENIRWYDERRWKTLEDNFAAELYGVDITETTEDGETHTVWHQVYAAPMRTFHEKLYWIPIPRDEINRAPELVQNPFYE</sequence>
<dbReference type="Proteomes" id="UP000294848">
    <property type="component" value="Unassembled WGS sequence"/>
</dbReference>
<evidence type="ECO:0000313" key="9">
    <source>
        <dbReference type="EMBL" id="TDO00015.1"/>
    </source>
</evidence>
<dbReference type="Pfam" id="PF07980">
    <property type="entry name" value="SusD_RagB"/>
    <property type="match status" value="1"/>
</dbReference>
<feature type="chain" id="PRO_5020195111" evidence="6">
    <location>
        <begin position="21"/>
        <end position="599"/>
    </location>
</feature>
<dbReference type="EMBL" id="SNWI01000006">
    <property type="protein sequence ID" value="TDO00015.1"/>
    <property type="molecule type" value="Genomic_DNA"/>
</dbReference>
<dbReference type="InterPro" id="IPR011990">
    <property type="entry name" value="TPR-like_helical_dom_sf"/>
</dbReference>
<dbReference type="PROSITE" id="PS51257">
    <property type="entry name" value="PROKAR_LIPOPROTEIN"/>
    <property type="match status" value="1"/>
</dbReference>
<feature type="signal peptide" evidence="6">
    <location>
        <begin position="1"/>
        <end position="20"/>
    </location>
</feature>
<keyword evidence="3 6" id="KW-0732">Signal</keyword>
<keyword evidence="5" id="KW-0998">Cell outer membrane</keyword>
<comment type="caution">
    <text evidence="9">The sequence shown here is derived from an EMBL/GenBank/DDBJ whole genome shotgun (WGS) entry which is preliminary data.</text>
</comment>
<evidence type="ECO:0000256" key="4">
    <source>
        <dbReference type="ARBA" id="ARBA00023136"/>
    </source>
</evidence>
<evidence type="ECO:0000256" key="6">
    <source>
        <dbReference type="SAM" id="SignalP"/>
    </source>
</evidence>
<accession>A0A4R6GYR8</accession>
<comment type="similarity">
    <text evidence="2">Belongs to the SusD family.</text>
</comment>